<dbReference type="RefSeq" id="WP_283345037.1">
    <property type="nucleotide sequence ID" value="NZ_JASHIF010000010.1"/>
</dbReference>
<dbReference type="GO" id="GO:0008168">
    <property type="term" value="F:methyltransferase activity"/>
    <property type="evidence" value="ECO:0007669"/>
    <property type="project" value="UniProtKB-KW"/>
</dbReference>
<comment type="similarity">
    <text evidence="1">Belongs to the methyltransferase superfamily.</text>
</comment>
<evidence type="ECO:0000313" key="5">
    <source>
        <dbReference type="EMBL" id="MDI9860268.1"/>
    </source>
</evidence>
<keyword evidence="3" id="KW-0808">Transferase</keyword>
<dbReference type="Pfam" id="PF08241">
    <property type="entry name" value="Methyltransf_11"/>
    <property type="match status" value="1"/>
</dbReference>
<organism evidence="5 6">
    <name type="scientific">Flectobacillus roseus</name>
    <dbReference type="NCBI Taxonomy" id="502259"/>
    <lineage>
        <taxon>Bacteria</taxon>
        <taxon>Pseudomonadati</taxon>
        <taxon>Bacteroidota</taxon>
        <taxon>Cytophagia</taxon>
        <taxon>Cytophagales</taxon>
        <taxon>Flectobacillaceae</taxon>
        <taxon>Flectobacillus</taxon>
    </lineage>
</organism>
<keyword evidence="6" id="KW-1185">Reference proteome</keyword>
<proteinExistence type="inferred from homology"/>
<dbReference type="SUPFAM" id="SSF53335">
    <property type="entry name" value="S-adenosyl-L-methionine-dependent methyltransferases"/>
    <property type="match status" value="1"/>
</dbReference>
<evidence type="ECO:0000256" key="3">
    <source>
        <dbReference type="ARBA" id="ARBA00022679"/>
    </source>
</evidence>
<protein>
    <submittedName>
        <fullName evidence="5">Class I SAM-dependent methyltransferase</fullName>
    </submittedName>
</protein>
<evidence type="ECO:0000259" key="4">
    <source>
        <dbReference type="Pfam" id="PF08241"/>
    </source>
</evidence>
<dbReference type="Gene3D" id="3.40.50.150">
    <property type="entry name" value="Vaccinia Virus protein VP39"/>
    <property type="match status" value="1"/>
</dbReference>
<dbReference type="Proteomes" id="UP001236507">
    <property type="component" value="Unassembled WGS sequence"/>
</dbReference>
<evidence type="ECO:0000256" key="1">
    <source>
        <dbReference type="ARBA" id="ARBA00008361"/>
    </source>
</evidence>
<dbReference type="InterPro" id="IPR013216">
    <property type="entry name" value="Methyltransf_11"/>
</dbReference>
<dbReference type="GO" id="GO:0032259">
    <property type="term" value="P:methylation"/>
    <property type="evidence" value="ECO:0007669"/>
    <property type="project" value="UniProtKB-KW"/>
</dbReference>
<dbReference type="EMBL" id="JASHIF010000010">
    <property type="protein sequence ID" value="MDI9860268.1"/>
    <property type="molecule type" value="Genomic_DNA"/>
</dbReference>
<sequence length="250" mass="29343">MLPKDRFSTQANLYAQFRPTYPQELYDFIFQYVDKFGNAWDCATGNGQVARVLAQKFQQVEATDISQKQLDNAFQASNIHYQISQAEKTPFADASFDLITVGQAIHWFNFDAFYQEIKRIAKPNALLAFWGYGTLLIEEYPSLNQDFQHFYQEQIGSYWDGERGHIDQKYTTIPFPFESIPTPEFSMQYFWNFDQLEGYLNTWSSVQKYIQQNGNNPVTEFVQQCREKYAEDLTFQVSFPIFLKAGKIER</sequence>
<accession>A0ABT6Y9L1</accession>
<gene>
    <name evidence="5" type="ORF">QM524_13705</name>
</gene>
<evidence type="ECO:0000256" key="2">
    <source>
        <dbReference type="ARBA" id="ARBA00022603"/>
    </source>
</evidence>
<keyword evidence="2 5" id="KW-0489">Methyltransferase</keyword>
<reference evidence="5 6" key="1">
    <citation type="submission" date="2023-05" db="EMBL/GenBank/DDBJ databases">
        <title>Novel species of genus Flectobacillus isolated from stream in China.</title>
        <authorList>
            <person name="Lu H."/>
        </authorList>
    </citation>
    <scope>NUCLEOTIDE SEQUENCE [LARGE SCALE GENOMIC DNA]</scope>
    <source>
        <strain evidence="5 6">KCTC 42575</strain>
    </source>
</reference>
<comment type="caution">
    <text evidence="5">The sequence shown here is derived from an EMBL/GenBank/DDBJ whole genome shotgun (WGS) entry which is preliminary data.</text>
</comment>
<dbReference type="InterPro" id="IPR051052">
    <property type="entry name" value="Diverse_substrate_MTase"/>
</dbReference>
<dbReference type="PANTHER" id="PTHR44942">
    <property type="entry name" value="METHYLTRANSF_11 DOMAIN-CONTAINING PROTEIN"/>
    <property type="match status" value="1"/>
</dbReference>
<dbReference type="InterPro" id="IPR029063">
    <property type="entry name" value="SAM-dependent_MTases_sf"/>
</dbReference>
<evidence type="ECO:0000313" key="6">
    <source>
        <dbReference type="Proteomes" id="UP001236507"/>
    </source>
</evidence>
<dbReference type="PANTHER" id="PTHR44942:SF4">
    <property type="entry name" value="METHYLTRANSFERASE TYPE 11 DOMAIN-CONTAINING PROTEIN"/>
    <property type="match status" value="1"/>
</dbReference>
<feature type="domain" description="Methyltransferase type 11" evidence="4">
    <location>
        <begin position="41"/>
        <end position="129"/>
    </location>
</feature>
<dbReference type="CDD" id="cd02440">
    <property type="entry name" value="AdoMet_MTases"/>
    <property type="match status" value="1"/>
</dbReference>
<name>A0ABT6Y9L1_9BACT</name>